<dbReference type="Gene3D" id="3.30.450.70">
    <property type="match status" value="1"/>
</dbReference>
<dbReference type="Proteomes" id="UP000051530">
    <property type="component" value="Unassembled WGS sequence"/>
</dbReference>
<evidence type="ECO:0000256" key="2">
    <source>
        <dbReference type="ARBA" id="ARBA00022892"/>
    </source>
</evidence>
<keyword evidence="4" id="KW-1185">Reference proteome</keyword>
<name>A0A0R0M0S0_9MICR</name>
<proteinExistence type="predicted"/>
<sequence>MATVTAFFIINKAGGLIYQYIAHNNSIKKNEKCSTIDLCLNDKNFLLSHKTNDLLRLLSHLHTCTELAVSLFTDIRQCRIKSTNYEIVIRKNLTGYTFVYVINNMMDFELIANLVDQAFNSFVLADPCYIEDMAITNVLFRPDRHFS</sequence>
<organism evidence="3 4">
    <name type="scientific">Pseudoloma neurophilia</name>
    <dbReference type="NCBI Taxonomy" id="146866"/>
    <lineage>
        <taxon>Eukaryota</taxon>
        <taxon>Fungi</taxon>
        <taxon>Fungi incertae sedis</taxon>
        <taxon>Microsporidia</taxon>
        <taxon>Pseudoloma</taxon>
    </lineage>
</organism>
<dbReference type="VEuPathDB" id="MicrosporidiaDB:M153_9400022114"/>
<reference evidence="3 4" key="1">
    <citation type="submission" date="2015-07" db="EMBL/GenBank/DDBJ databases">
        <title>The genome of Pseudoloma neurophilia, a relevant intracellular parasite of the zebrafish.</title>
        <authorList>
            <person name="Ndikumana S."/>
            <person name="Pelin A."/>
            <person name="Sanders J."/>
            <person name="Corradi N."/>
        </authorList>
    </citation>
    <scope>NUCLEOTIDE SEQUENCE [LARGE SCALE GENOMIC DNA]</scope>
    <source>
        <strain evidence="3 4">MK1</strain>
    </source>
</reference>
<dbReference type="GO" id="GO:0030008">
    <property type="term" value="C:TRAPP complex"/>
    <property type="evidence" value="ECO:0007669"/>
    <property type="project" value="InterPro"/>
</dbReference>
<dbReference type="GO" id="GO:0016192">
    <property type="term" value="P:vesicle-mediated transport"/>
    <property type="evidence" value="ECO:0007669"/>
    <property type="project" value="UniProtKB-KW"/>
</dbReference>
<dbReference type="InterPro" id="IPR007233">
    <property type="entry name" value="TRAPPC"/>
</dbReference>
<dbReference type="EMBL" id="LGUB01000016">
    <property type="protein sequence ID" value="KRH94936.1"/>
    <property type="molecule type" value="Genomic_DNA"/>
</dbReference>
<dbReference type="OrthoDB" id="246406at2759"/>
<evidence type="ECO:0000313" key="3">
    <source>
        <dbReference type="EMBL" id="KRH94936.1"/>
    </source>
</evidence>
<dbReference type="Pfam" id="PF04099">
    <property type="entry name" value="Sybindin"/>
    <property type="match status" value="1"/>
</dbReference>
<gene>
    <name evidence="3" type="ORF">M153_9400022114</name>
</gene>
<dbReference type="AlphaFoldDB" id="A0A0R0M0S0"/>
<comment type="caution">
    <text evidence="3">The sequence shown here is derived from an EMBL/GenBank/DDBJ whole genome shotgun (WGS) entry which is preliminary data.</text>
</comment>
<protein>
    <submittedName>
        <fullName evidence="3">Transport protein particle (TRAPP) complex subunit</fullName>
    </submittedName>
</protein>
<evidence type="ECO:0000313" key="4">
    <source>
        <dbReference type="Proteomes" id="UP000051530"/>
    </source>
</evidence>
<keyword evidence="1" id="KW-0813">Transport</keyword>
<evidence type="ECO:0000256" key="1">
    <source>
        <dbReference type="ARBA" id="ARBA00022448"/>
    </source>
</evidence>
<accession>A0A0R0M0S0</accession>
<keyword evidence="2" id="KW-0931">ER-Golgi transport</keyword>